<accession>A0ABP9RV79</accession>
<evidence type="ECO:0000259" key="3">
    <source>
        <dbReference type="Pfam" id="PF16640"/>
    </source>
</evidence>
<dbReference type="InterPro" id="IPR017850">
    <property type="entry name" value="Alkaline_phosphatase_core_sf"/>
</dbReference>
<organism evidence="5 6">
    <name type="scientific">Rugosimonospora acidiphila</name>
    <dbReference type="NCBI Taxonomy" id="556531"/>
    <lineage>
        <taxon>Bacteria</taxon>
        <taxon>Bacillati</taxon>
        <taxon>Actinomycetota</taxon>
        <taxon>Actinomycetes</taxon>
        <taxon>Micromonosporales</taxon>
        <taxon>Micromonosporaceae</taxon>
        <taxon>Rugosimonospora</taxon>
    </lineage>
</organism>
<gene>
    <name evidence="5" type="ORF">GCM10023322_33340</name>
</gene>
<keyword evidence="2" id="KW-0843">Virulence</keyword>
<name>A0ABP9RV79_9ACTN</name>
<protein>
    <recommendedName>
        <fullName evidence="7">Phospholipase C</fullName>
    </recommendedName>
</protein>
<dbReference type="Pfam" id="PF04185">
    <property type="entry name" value="Phosphoesterase"/>
    <property type="match status" value="1"/>
</dbReference>
<sequence length="1068" mass="108653">MLAVSGLAGVTVALPGQSQAEALPDNSQNTTTPIKHVVVLYDENESFDHYFGTYPYAANSDGTPFTPAAGTPTDINTMLNAGLVPGDAPGAQVAAHNPNASLPTDSTFYTAPNPNTYQPDRLTSSQAITCDQNHSYGPEQQAMGTGGLDQFVQSTNSTCTTQGTFSSPGLVMDYYDGNTVTGLWNYAQNYAMSDNNWDTVFGPSTPGHLNLVSGNTYSGTAVVNSDADANGDTFGNAASVSTPSMHGANIGDLLNGKGVSWGWFQGGFASASETSQNVAGAAQEDYVAHHDPFQYYASTENWAHTPPAADSEIGHDGPANHQYDLSLFDDALNNVDGASLPAVSMLKPPAAENAHPGNSGPLDEQAFLTKEINDIEQSPYWSSTAIVVTYDDSDGWYDHVAPTITNSSSGAAGDTTICTRAAGDGVPMLDGYAGRCGPSQRLPLLVISPYAKKNYVSHVMTTQASVLRFIEDNWSTGRIDDSSAVKGSFDATANSLDDFFDWSHPQGNEVLLDSTMYKPGASCVGVTDFSTCINPTFGAVASKPVDASAPVAAPTITAARHTVTLRAEDPLPSEADFLGADGVDASITAGSLSVDLSSVKPDVVGTYSVTVTGALGANGDQSAPNSGVPAMNPQTITVQVAPFITLAHSTVTVTAGTAPSPTFLRSLAGATIVGGTLALPDLSGIDFTQAGSHEVQITGGGNGVPAIPATLTVIVTDAGPSAAPVITLAKPALSYPVGASPTAAQVATAAGAAITHGALDELDLSGVDFSKPGTYEVVVSGADGTQHAAPVTLSIAVVAIPVITVGQSAITSTAGTTLTSDQVLADTSASISSGALDPVDLTGVESSTPGTYTVQITGSDRGIAATPVTVTIQVLKQVAKPIASVTTLTLSQPSVTYPDSVTATVTVTAKKVTPSGKVGVYNGSTLLTSVKLAKGVATVALSLPAGSYTLHAAYLGSAAVTASTSKTVTLAVAKATSKTTLKVADTSLNTKQQPSLTIKVTASGTTPTGTVQIYDGAILEKTVTLANGKASVTLAPLAVGSHKLQAVYAGSATVQTSSSAIVKVTSAK</sequence>
<evidence type="ECO:0000313" key="5">
    <source>
        <dbReference type="EMBL" id="GAA5186639.1"/>
    </source>
</evidence>
<dbReference type="Pfam" id="PF16640">
    <property type="entry name" value="Big_3_5"/>
    <property type="match status" value="2"/>
</dbReference>
<comment type="caution">
    <text evidence="5">The sequence shown here is derived from an EMBL/GenBank/DDBJ whole genome shotgun (WGS) entry which is preliminary data.</text>
</comment>
<dbReference type="InterPro" id="IPR044056">
    <property type="entry name" value="InlI_Ig-like"/>
</dbReference>
<keyword evidence="1" id="KW-0378">Hydrolase</keyword>
<dbReference type="InterPro" id="IPR013783">
    <property type="entry name" value="Ig-like_fold"/>
</dbReference>
<evidence type="ECO:0000259" key="4">
    <source>
        <dbReference type="Pfam" id="PF18981"/>
    </source>
</evidence>
<dbReference type="PANTHER" id="PTHR31956">
    <property type="entry name" value="NON-SPECIFIC PHOSPHOLIPASE C4-RELATED"/>
    <property type="match status" value="1"/>
</dbReference>
<dbReference type="Proteomes" id="UP001501570">
    <property type="component" value="Unassembled WGS sequence"/>
</dbReference>
<dbReference type="Gene3D" id="2.60.40.10">
    <property type="entry name" value="Immunoglobulins"/>
    <property type="match status" value="4"/>
</dbReference>
<evidence type="ECO:0008006" key="7">
    <source>
        <dbReference type="Google" id="ProtNLM"/>
    </source>
</evidence>
<dbReference type="PANTHER" id="PTHR31956:SF1">
    <property type="entry name" value="NON-SPECIFIC PHOSPHOLIPASE C1"/>
    <property type="match status" value="1"/>
</dbReference>
<evidence type="ECO:0000256" key="2">
    <source>
        <dbReference type="ARBA" id="ARBA00023026"/>
    </source>
</evidence>
<dbReference type="Gene3D" id="3.40.720.10">
    <property type="entry name" value="Alkaline Phosphatase, subunit A"/>
    <property type="match status" value="2"/>
</dbReference>
<feature type="domain" description="Internalin I Ig-like" evidence="4">
    <location>
        <begin position="801"/>
        <end position="874"/>
    </location>
</feature>
<dbReference type="CDD" id="cd16013">
    <property type="entry name" value="AcpA"/>
    <property type="match status" value="1"/>
</dbReference>
<dbReference type="InterPro" id="IPR007312">
    <property type="entry name" value="Phosphoesterase"/>
</dbReference>
<proteinExistence type="predicted"/>
<dbReference type="Pfam" id="PF18981">
    <property type="entry name" value="InlK_D3"/>
    <property type="match status" value="1"/>
</dbReference>
<feature type="domain" description="Bacterial Ig-like" evidence="3">
    <location>
        <begin position="983"/>
        <end position="1065"/>
    </location>
</feature>
<reference evidence="6" key="1">
    <citation type="journal article" date="2019" name="Int. J. Syst. Evol. Microbiol.">
        <title>The Global Catalogue of Microorganisms (GCM) 10K type strain sequencing project: providing services to taxonomists for standard genome sequencing and annotation.</title>
        <authorList>
            <consortium name="The Broad Institute Genomics Platform"/>
            <consortium name="The Broad Institute Genome Sequencing Center for Infectious Disease"/>
            <person name="Wu L."/>
            <person name="Ma J."/>
        </authorList>
    </citation>
    <scope>NUCLEOTIDE SEQUENCE [LARGE SCALE GENOMIC DNA]</scope>
    <source>
        <strain evidence="6">JCM 18304</strain>
    </source>
</reference>
<keyword evidence="6" id="KW-1185">Reference proteome</keyword>
<dbReference type="RefSeq" id="WP_345630545.1">
    <property type="nucleotide sequence ID" value="NZ_BAABJQ010000008.1"/>
</dbReference>
<dbReference type="InterPro" id="IPR032109">
    <property type="entry name" value="Big_3_5"/>
</dbReference>
<feature type="domain" description="Bacterial Ig-like" evidence="3">
    <location>
        <begin position="888"/>
        <end position="973"/>
    </location>
</feature>
<dbReference type="EMBL" id="BAABJQ010000008">
    <property type="protein sequence ID" value="GAA5186639.1"/>
    <property type="molecule type" value="Genomic_DNA"/>
</dbReference>
<evidence type="ECO:0000256" key="1">
    <source>
        <dbReference type="ARBA" id="ARBA00022801"/>
    </source>
</evidence>
<evidence type="ECO:0000313" key="6">
    <source>
        <dbReference type="Proteomes" id="UP001501570"/>
    </source>
</evidence>